<gene>
    <name evidence="6" type="ORF">HHI_06749</name>
</gene>
<sequence length="522" mass="56453">MMTSDPSEHLPRIDLASMPRCRIGALTLAPPLREVSGPDWTEVLEPRVMQVLIALASPSAEVVTRDELIARCWNGLAVSEDAIQRCIGRLRRLARDRGSFEIVTVPRVGYRLLPDAAPMPRETSDRLKGHTRSPAPQLLVDVEPFSNLTPDETVSRFATLLFDDIVIALTLHRDFVVRLAGPAQTDAYRLTGNLRPDGNHIQVSLRIVNSDGAVILARRFEADWNGEAPPSDDFVLQVSGALSSEILRAETDRALRKSADLTAWEAVVRSVSAYSSISVGNLDFAISEARRGLEIDPAYAEAHAALANALAGKFEVGGGLDQALAEQAAREIDLALTLGRDRPDVLARAATALSMIGRPAEALPYAEDAVAMNPGGGIGHLYLGRVLMRNGEPEKAIFHLSRFEQLSPSSPLRYFSTFQKSVALFMQGDLKGAETALESTIRLNPSYPFAWLSKAVLMSLQGRSDEAIAAAERLIGIEGPDALPLHLARIRVGYPGGGDANLLTSAFELAWASALAPRSANH</sequence>
<evidence type="ECO:0000256" key="2">
    <source>
        <dbReference type="ARBA" id="ARBA00022803"/>
    </source>
</evidence>
<evidence type="ECO:0000256" key="1">
    <source>
        <dbReference type="ARBA" id="ARBA00022737"/>
    </source>
</evidence>
<feature type="DNA-binding region" description="OmpR/PhoB-type" evidence="4">
    <location>
        <begin position="18"/>
        <end position="114"/>
    </location>
</feature>
<comment type="caution">
    <text evidence="6">The sequence shown here is derived from an EMBL/GenBank/DDBJ whole genome shotgun (WGS) entry which is preliminary data.</text>
</comment>
<evidence type="ECO:0000313" key="7">
    <source>
        <dbReference type="Proteomes" id="UP000025061"/>
    </source>
</evidence>
<dbReference type="PATRIC" id="fig|1280951.3.peg.1362"/>
<reference evidence="6 7" key="1">
    <citation type="submission" date="2013-04" db="EMBL/GenBank/DDBJ databases">
        <title>Hyphomonas hirschiana VP5 Genome Sequencing.</title>
        <authorList>
            <person name="Lai Q."/>
            <person name="Shao Z."/>
        </authorList>
    </citation>
    <scope>NUCLEOTIDE SEQUENCE [LARGE SCALE GENOMIC DNA]</scope>
    <source>
        <strain evidence="6 7">VP5</strain>
    </source>
</reference>
<accession>A0A059FXE5</accession>
<dbReference type="InterPro" id="IPR011990">
    <property type="entry name" value="TPR-like_helical_dom_sf"/>
</dbReference>
<dbReference type="SMART" id="SM00028">
    <property type="entry name" value="TPR"/>
    <property type="match status" value="4"/>
</dbReference>
<dbReference type="Gene3D" id="1.25.40.10">
    <property type="entry name" value="Tetratricopeptide repeat domain"/>
    <property type="match status" value="2"/>
</dbReference>
<keyword evidence="1" id="KW-0677">Repeat</keyword>
<dbReference type="AlphaFoldDB" id="A0A059FXE5"/>
<dbReference type="InterPro" id="IPR051012">
    <property type="entry name" value="CellSynth/LPSAsmb/PSIAsmb"/>
</dbReference>
<proteinExistence type="predicted"/>
<dbReference type="GO" id="GO:0006355">
    <property type="term" value="P:regulation of DNA-templated transcription"/>
    <property type="evidence" value="ECO:0007669"/>
    <property type="project" value="InterPro"/>
</dbReference>
<dbReference type="InterPro" id="IPR036388">
    <property type="entry name" value="WH-like_DNA-bd_sf"/>
</dbReference>
<evidence type="ECO:0000259" key="5">
    <source>
        <dbReference type="PROSITE" id="PS51755"/>
    </source>
</evidence>
<dbReference type="GO" id="GO:0003677">
    <property type="term" value="F:DNA binding"/>
    <property type="evidence" value="ECO:0007669"/>
    <property type="project" value="UniProtKB-UniRule"/>
</dbReference>
<dbReference type="InterPro" id="IPR016032">
    <property type="entry name" value="Sig_transdc_resp-reg_C-effctor"/>
</dbReference>
<name>A0A059FXE5_9PROT</name>
<protein>
    <recommendedName>
        <fullName evidence="5">OmpR/PhoB-type domain-containing protein</fullName>
    </recommendedName>
</protein>
<feature type="domain" description="OmpR/PhoB-type" evidence="5">
    <location>
        <begin position="18"/>
        <end position="114"/>
    </location>
</feature>
<dbReference type="OrthoDB" id="54411at2"/>
<dbReference type="Pfam" id="PF00486">
    <property type="entry name" value="Trans_reg_C"/>
    <property type="match status" value="1"/>
</dbReference>
<dbReference type="InterPro" id="IPR019734">
    <property type="entry name" value="TPR_rpt"/>
</dbReference>
<dbReference type="Gene3D" id="1.10.10.10">
    <property type="entry name" value="Winged helix-like DNA-binding domain superfamily/Winged helix DNA-binding domain"/>
    <property type="match status" value="1"/>
</dbReference>
<dbReference type="EMBL" id="ARYI01000004">
    <property type="protein sequence ID" value="KCZ95349.1"/>
    <property type="molecule type" value="Genomic_DNA"/>
</dbReference>
<dbReference type="SMART" id="SM00862">
    <property type="entry name" value="Trans_reg_C"/>
    <property type="match status" value="1"/>
</dbReference>
<dbReference type="Pfam" id="PF13432">
    <property type="entry name" value="TPR_16"/>
    <property type="match status" value="2"/>
</dbReference>
<dbReference type="SUPFAM" id="SSF48452">
    <property type="entry name" value="TPR-like"/>
    <property type="match status" value="1"/>
</dbReference>
<dbReference type="SUPFAM" id="SSF46894">
    <property type="entry name" value="C-terminal effector domain of the bipartite response regulators"/>
    <property type="match status" value="1"/>
</dbReference>
<dbReference type="Proteomes" id="UP000025061">
    <property type="component" value="Unassembled WGS sequence"/>
</dbReference>
<dbReference type="PANTHER" id="PTHR45586:SF1">
    <property type="entry name" value="LIPOPOLYSACCHARIDE ASSEMBLY PROTEIN B"/>
    <property type="match status" value="1"/>
</dbReference>
<evidence type="ECO:0000313" key="6">
    <source>
        <dbReference type="EMBL" id="KCZ95349.1"/>
    </source>
</evidence>
<dbReference type="InterPro" id="IPR001867">
    <property type="entry name" value="OmpR/PhoB-type_DNA-bd"/>
</dbReference>
<dbReference type="RefSeq" id="WP_011647555.1">
    <property type="nucleotide sequence ID" value="NZ_ARYI01000004.1"/>
</dbReference>
<evidence type="ECO:0000256" key="3">
    <source>
        <dbReference type="ARBA" id="ARBA00023125"/>
    </source>
</evidence>
<keyword evidence="2" id="KW-0802">TPR repeat</keyword>
<dbReference type="PANTHER" id="PTHR45586">
    <property type="entry name" value="TPR REPEAT-CONTAINING PROTEIN PA4667"/>
    <property type="match status" value="1"/>
</dbReference>
<keyword evidence="3 4" id="KW-0238">DNA-binding</keyword>
<dbReference type="GO" id="GO:0000160">
    <property type="term" value="P:phosphorelay signal transduction system"/>
    <property type="evidence" value="ECO:0007669"/>
    <property type="project" value="InterPro"/>
</dbReference>
<organism evidence="6 7">
    <name type="scientific">Hyphomonas hirschiana VP5</name>
    <dbReference type="NCBI Taxonomy" id="1280951"/>
    <lineage>
        <taxon>Bacteria</taxon>
        <taxon>Pseudomonadati</taxon>
        <taxon>Pseudomonadota</taxon>
        <taxon>Alphaproteobacteria</taxon>
        <taxon>Hyphomonadales</taxon>
        <taxon>Hyphomonadaceae</taxon>
        <taxon>Hyphomonas</taxon>
    </lineage>
</organism>
<dbReference type="PROSITE" id="PS51755">
    <property type="entry name" value="OMPR_PHOB"/>
    <property type="match status" value="1"/>
</dbReference>
<dbReference type="CDD" id="cd00383">
    <property type="entry name" value="trans_reg_C"/>
    <property type="match status" value="1"/>
</dbReference>
<keyword evidence="7" id="KW-1185">Reference proteome</keyword>
<evidence type="ECO:0000256" key="4">
    <source>
        <dbReference type="PROSITE-ProRule" id="PRU01091"/>
    </source>
</evidence>